<dbReference type="SUPFAM" id="SSF52540">
    <property type="entry name" value="P-loop containing nucleoside triphosphate hydrolases"/>
    <property type="match status" value="1"/>
</dbReference>
<gene>
    <name evidence="1" type="ORF">GCM10010919_21470</name>
</gene>
<dbReference type="InterPro" id="IPR027417">
    <property type="entry name" value="P-loop_NTPase"/>
</dbReference>
<accession>A0ABQ3KYR6</accession>
<evidence type="ECO:0000313" key="1">
    <source>
        <dbReference type="EMBL" id="GHG70730.1"/>
    </source>
</evidence>
<dbReference type="RefSeq" id="WP_189433012.1">
    <property type="nucleotide sequence ID" value="NZ_BNAO01000005.1"/>
</dbReference>
<protein>
    <recommendedName>
        <fullName evidence="3">Cell division inhibitor</fullName>
    </recommendedName>
</protein>
<evidence type="ECO:0000313" key="2">
    <source>
        <dbReference type="Proteomes" id="UP000659697"/>
    </source>
</evidence>
<organism evidence="1 2">
    <name type="scientific">Alishewanella longhuensis</name>
    <dbReference type="NCBI Taxonomy" id="1091037"/>
    <lineage>
        <taxon>Bacteria</taxon>
        <taxon>Pseudomonadati</taxon>
        <taxon>Pseudomonadota</taxon>
        <taxon>Gammaproteobacteria</taxon>
        <taxon>Alteromonadales</taxon>
        <taxon>Alteromonadaceae</taxon>
        <taxon>Alishewanella</taxon>
    </lineage>
</organism>
<reference evidence="2" key="1">
    <citation type="journal article" date="2019" name="Int. J. Syst. Evol. Microbiol.">
        <title>The Global Catalogue of Microorganisms (GCM) 10K type strain sequencing project: providing services to taxonomists for standard genome sequencing and annotation.</title>
        <authorList>
            <consortium name="The Broad Institute Genomics Platform"/>
            <consortium name="The Broad Institute Genome Sequencing Center for Infectious Disease"/>
            <person name="Wu L."/>
            <person name="Ma J."/>
        </authorList>
    </citation>
    <scope>NUCLEOTIDE SEQUENCE [LARGE SCALE GENOMIC DNA]</scope>
    <source>
        <strain evidence="2">CGMCC 1.7003</strain>
    </source>
</reference>
<sequence>MHTCNDTALPEAMIKRTSQSISVSAEKRRLAALQRDSAELQLVKLLQQHRHITGWIVLVAPAIKPNKAFWAACQLPLDKILVVHEQQIKDISVTLNQAISNTSCKVVINCAPLNDSELTCLTAFALKQQSRFYSLHHALVAAH</sequence>
<dbReference type="Proteomes" id="UP000659697">
    <property type="component" value="Unassembled WGS sequence"/>
</dbReference>
<dbReference type="Gene3D" id="3.40.50.300">
    <property type="entry name" value="P-loop containing nucleotide triphosphate hydrolases"/>
    <property type="match status" value="1"/>
</dbReference>
<comment type="caution">
    <text evidence="1">The sequence shown here is derived from an EMBL/GenBank/DDBJ whole genome shotgun (WGS) entry which is preliminary data.</text>
</comment>
<keyword evidence="2" id="KW-1185">Reference proteome</keyword>
<evidence type="ECO:0008006" key="3">
    <source>
        <dbReference type="Google" id="ProtNLM"/>
    </source>
</evidence>
<dbReference type="EMBL" id="BNAO01000005">
    <property type="protein sequence ID" value="GHG70730.1"/>
    <property type="molecule type" value="Genomic_DNA"/>
</dbReference>
<proteinExistence type="predicted"/>
<name>A0ABQ3KYR6_9ALTE</name>